<organism evidence="1">
    <name type="scientific">Siphoviridae sp. ct8HH20</name>
    <dbReference type="NCBI Taxonomy" id="2825359"/>
    <lineage>
        <taxon>Viruses</taxon>
        <taxon>Duplodnaviria</taxon>
        <taxon>Heunggongvirae</taxon>
        <taxon>Uroviricota</taxon>
        <taxon>Caudoviricetes</taxon>
    </lineage>
</organism>
<name>A0A8S5Q6D7_9CAUD</name>
<dbReference type="EMBL" id="BK015581">
    <property type="protein sequence ID" value="DAE14347.1"/>
    <property type="molecule type" value="Genomic_DNA"/>
</dbReference>
<protein>
    <submittedName>
        <fullName evidence="1">Uncharacterized protein</fullName>
    </submittedName>
</protein>
<proteinExistence type="predicted"/>
<evidence type="ECO:0000313" key="1">
    <source>
        <dbReference type="EMBL" id="DAE14347.1"/>
    </source>
</evidence>
<sequence length="32" mass="3665">MICIRNGTKMVGFMRVCAIFVTSGSYRFLPCY</sequence>
<reference evidence="1" key="1">
    <citation type="journal article" date="2021" name="Proc. Natl. Acad. Sci. U.S.A.">
        <title>A Catalog of Tens of Thousands of Viruses from Human Metagenomes Reveals Hidden Associations with Chronic Diseases.</title>
        <authorList>
            <person name="Tisza M.J."/>
            <person name="Buck C.B."/>
        </authorList>
    </citation>
    <scope>NUCLEOTIDE SEQUENCE</scope>
    <source>
        <strain evidence="1">Ct8HH20</strain>
    </source>
</reference>
<accession>A0A8S5Q6D7</accession>